<keyword evidence="2" id="KW-1185">Reference proteome</keyword>
<accession>A0A9P7ADD2</accession>
<gene>
    <name evidence="1" type="ORF">HD556DRAFT_1187772</name>
</gene>
<organism evidence="1 2">
    <name type="scientific">Suillus plorans</name>
    <dbReference type="NCBI Taxonomy" id="116603"/>
    <lineage>
        <taxon>Eukaryota</taxon>
        <taxon>Fungi</taxon>
        <taxon>Dikarya</taxon>
        <taxon>Basidiomycota</taxon>
        <taxon>Agaricomycotina</taxon>
        <taxon>Agaricomycetes</taxon>
        <taxon>Agaricomycetidae</taxon>
        <taxon>Boletales</taxon>
        <taxon>Suillineae</taxon>
        <taxon>Suillaceae</taxon>
        <taxon>Suillus</taxon>
    </lineage>
</organism>
<dbReference type="GeneID" id="64589873"/>
<name>A0A9P7ADD2_9AGAM</name>
<dbReference type="Proteomes" id="UP000719766">
    <property type="component" value="Unassembled WGS sequence"/>
</dbReference>
<comment type="caution">
    <text evidence="1">The sequence shown here is derived from an EMBL/GenBank/DDBJ whole genome shotgun (WGS) entry which is preliminary data.</text>
</comment>
<evidence type="ECO:0000313" key="2">
    <source>
        <dbReference type="Proteomes" id="UP000719766"/>
    </source>
</evidence>
<dbReference type="RefSeq" id="XP_041153548.1">
    <property type="nucleotide sequence ID" value="XM_041296109.1"/>
</dbReference>
<protein>
    <recommendedName>
        <fullName evidence="3">Reverse transcriptase Ty1/copia-type domain-containing protein</fullName>
    </recommendedName>
</protein>
<evidence type="ECO:0008006" key="3">
    <source>
        <dbReference type="Google" id="ProtNLM"/>
    </source>
</evidence>
<dbReference type="EMBL" id="JABBWE010000098">
    <property type="protein sequence ID" value="KAG1786070.1"/>
    <property type="molecule type" value="Genomic_DNA"/>
</dbReference>
<feature type="non-terminal residue" evidence="1">
    <location>
        <position position="1"/>
    </location>
</feature>
<dbReference type="OrthoDB" id="3051642at2759"/>
<dbReference type="AlphaFoldDB" id="A0A9P7ADD2"/>
<evidence type="ECO:0000313" key="1">
    <source>
        <dbReference type="EMBL" id="KAG1786070.1"/>
    </source>
</evidence>
<reference evidence="1" key="1">
    <citation type="journal article" date="2020" name="New Phytol.">
        <title>Comparative genomics reveals dynamic genome evolution in host specialist ectomycorrhizal fungi.</title>
        <authorList>
            <person name="Lofgren L.A."/>
            <person name="Nguyen N.H."/>
            <person name="Vilgalys R."/>
            <person name="Ruytinx J."/>
            <person name="Liao H.L."/>
            <person name="Branco S."/>
            <person name="Kuo A."/>
            <person name="LaButti K."/>
            <person name="Lipzen A."/>
            <person name="Andreopoulos W."/>
            <person name="Pangilinan J."/>
            <person name="Riley R."/>
            <person name="Hundley H."/>
            <person name="Na H."/>
            <person name="Barry K."/>
            <person name="Grigoriev I.V."/>
            <person name="Stajich J.E."/>
            <person name="Kennedy P.G."/>
        </authorList>
    </citation>
    <scope>NUCLEOTIDE SEQUENCE</scope>
    <source>
        <strain evidence="1">S12</strain>
    </source>
</reference>
<sequence length="68" mass="7906">PATYDEAMRRPDADNWLAAMHKEINLMSEMNVYELVLLPDDRRAIGCRWVLEFKEDLKGGPVFKARLV</sequence>
<proteinExistence type="predicted"/>
<feature type="non-terminal residue" evidence="1">
    <location>
        <position position="68"/>
    </location>
</feature>